<evidence type="ECO:0000313" key="8">
    <source>
        <dbReference type="Proteomes" id="UP000467327"/>
    </source>
</evidence>
<sequence>MGLADSDDRSGLVPGIGSLTLSGLAHPGLLVLAVIPALLLGLYVLGQLQRRRRLRQFGEATALRRLTPKRPHRLRHLPIALSIGALLLLVVALAGPTHEARIPRNRAVVMLVIDVSQSMQAKDVAPTRLRAAQDAAKTFAQQLTPGVNLGLVSFGGNVNLLVSPTPDHAATVTALDKLQPDNSTATGEALFTSLEAIQTVSTVLSAGDATPPPARIVLLSDGGENKPANPDNPRGDFTAARAAKDQGVPVSTITFGTEDGVVTLKDDTIPVPSDGTQMKRIAELSGGQNYTATNIDELNKSYGAVLQQVGYQTISAPATTGWLRLAVVLLTVAAFLALAVNRNLPA</sequence>
<keyword evidence="1" id="KW-1003">Cell membrane</keyword>
<dbReference type="InterPro" id="IPR002035">
    <property type="entry name" value="VWF_A"/>
</dbReference>
<proteinExistence type="predicted"/>
<feature type="transmembrane region" description="Helical" evidence="5">
    <location>
        <begin position="321"/>
        <end position="340"/>
    </location>
</feature>
<dbReference type="PROSITE" id="PS50234">
    <property type="entry name" value="VWFA"/>
    <property type="match status" value="1"/>
</dbReference>
<dbReference type="NCBIfam" id="NF010238">
    <property type="entry name" value="PRK13685.1"/>
    <property type="match status" value="1"/>
</dbReference>
<dbReference type="Pfam" id="PF13519">
    <property type="entry name" value="VWA_2"/>
    <property type="match status" value="1"/>
</dbReference>
<dbReference type="Pfam" id="PF07584">
    <property type="entry name" value="BatA"/>
    <property type="match status" value="1"/>
</dbReference>
<dbReference type="Proteomes" id="UP000467327">
    <property type="component" value="Chromosome"/>
</dbReference>
<name>A0AAD1HTK4_9MYCO</name>
<keyword evidence="4 5" id="KW-0472">Membrane</keyword>
<dbReference type="KEGG" id="maic:MAIC_55520"/>
<evidence type="ECO:0000256" key="3">
    <source>
        <dbReference type="ARBA" id="ARBA00022989"/>
    </source>
</evidence>
<feature type="transmembrane region" description="Helical" evidence="5">
    <location>
        <begin position="74"/>
        <end position="95"/>
    </location>
</feature>
<evidence type="ECO:0000256" key="4">
    <source>
        <dbReference type="ARBA" id="ARBA00023136"/>
    </source>
</evidence>
<protein>
    <submittedName>
        <fullName evidence="7">UPF0353 protein</fullName>
    </submittedName>
</protein>
<feature type="transmembrane region" description="Helical" evidence="5">
    <location>
        <begin position="24"/>
        <end position="45"/>
    </location>
</feature>
<dbReference type="InterPro" id="IPR036465">
    <property type="entry name" value="vWFA_dom_sf"/>
</dbReference>
<keyword evidence="8" id="KW-1185">Reference proteome</keyword>
<reference evidence="7 8" key="1">
    <citation type="journal article" date="2019" name="Emerg. Microbes Infect.">
        <title>Comprehensive subspecies identification of 175 nontuberculous mycobacteria species based on 7547 genomic profiles.</title>
        <authorList>
            <person name="Matsumoto Y."/>
            <person name="Kinjo T."/>
            <person name="Motooka D."/>
            <person name="Nabeya D."/>
            <person name="Jung N."/>
            <person name="Uechi K."/>
            <person name="Horii T."/>
            <person name="Iida T."/>
            <person name="Fujita J."/>
            <person name="Nakamura S."/>
        </authorList>
    </citation>
    <scope>NUCLEOTIDE SEQUENCE [LARGE SCALE GENOMIC DNA]</scope>
    <source>
        <strain evidence="7 8">JCM 6376</strain>
    </source>
</reference>
<keyword evidence="3 5" id="KW-1133">Transmembrane helix</keyword>
<dbReference type="SUPFAM" id="SSF53300">
    <property type="entry name" value="vWA-like"/>
    <property type="match status" value="1"/>
</dbReference>
<evidence type="ECO:0000313" key="7">
    <source>
        <dbReference type="EMBL" id="BBX10749.1"/>
    </source>
</evidence>
<keyword evidence="2 5" id="KW-0812">Transmembrane</keyword>
<evidence type="ECO:0000256" key="1">
    <source>
        <dbReference type="ARBA" id="ARBA00022475"/>
    </source>
</evidence>
<feature type="domain" description="VWFA" evidence="6">
    <location>
        <begin position="108"/>
        <end position="309"/>
    </location>
</feature>
<dbReference type="InterPro" id="IPR024163">
    <property type="entry name" value="Aerotolerance_reg_N"/>
</dbReference>
<dbReference type="InterPro" id="IPR050768">
    <property type="entry name" value="UPF0353/GerABKA_families"/>
</dbReference>
<gene>
    <name evidence="7" type="ORF">MAIC_55520</name>
</gene>
<dbReference type="PANTHER" id="PTHR22550">
    <property type="entry name" value="SPORE GERMINATION PROTEIN"/>
    <property type="match status" value="1"/>
</dbReference>
<evidence type="ECO:0000256" key="5">
    <source>
        <dbReference type="SAM" id="Phobius"/>
    </source>
</evidence>
<evidence type="ECO:0000259" key="6">
    <source>
        <dbReference type="PROSITE" id="PS50234"/>
    </source>
</evidence>
<organism evidence="7 8">
    <name type="scientific">Mycolicibacterium aichiense</name>
    <dbReference type="NCBI Taxonomy" id="1799"/>
    <lineage>
        <taxon>Bacteria</taxon>
        <taxon>Bacillati</taxon>
        <taxon>Actinomycetota</taxon>
        <taxon>Actinomycetes</taxon>
        <taxon>Mycobacteriales</taxon>
        <taxon>Mycobacteriaceae</taxon>
        <taxon>Mycolicibacterium</taxon>
    </lineage>
</organism>
<dbReference type="PANTHER" id="PTHR22550:SF5">
    <property type="entry name" value="LEUCINE ZIPPER PROTEIN 4"/>
    <property type="match status" value="1"/>
</dbReference>
<dbReference type="AlphaFoldDB" id="A0AAD1HTK4"/>
<evidence type="ECO:0000256" key="2">
    <source>
        <dbReference type="ARBA" id="ARBA00022692"/>
    </source>
</evidence>
<dbReference type="SMART" id="SM00327">
    <property type="entry name" value="VWA"/>
    <property type="match status" value="1"/>
</dbReference>
<accession>A0AAD1HTK4</accession>
<dbReference type="Gene3D" id="3.40.50.410">
    <property type="entry name" value="von Willebrand factor, type A domain"/>
    <property type="match status" value="1"/>
</dbReference>
<dbReference type="EMBL" id="AP022561">
    <property type="protein sequence ID" value="BBX10749.1"/>
    <property type="molecule type" value="Genomic_DNA"/>
</dbReference>